<keyword evidence="3" id="KW-1185">Reference proteome</keyword>
<dbReference type="PANTHER" id="PTHR43265:SF1">
    <property type="entry name" value="ESTERASE ESTD"/>
    <property type="match status" value="1"/>
</dbReference>
<dbReference type="EMBL" id="AP012057">
    <property type="protein sequence ID" value="BAN01453.1"/>
    <property type="molecule type" value="Genomic_DNA"/>
</dbReference>
<proteinExistence type="predicted"/>
<evidence type="ECO:0000259" key="1">
    <source>
        <dbReference type="Pfam" id="PF12146"/>
    </source>
</evidence>
<dbReference type="RefSeq" id="WP_015440700.1">
    <property type="nucleotide sequence ID" value="NC_020520.1"/>
</dbReference>
<sequence length="304" mass="33110">MTETTISIPSGGFTLQGTLTTSGATPAPAALLVSGSGPIDRDSNAKRMSIDVMRQIAEHLGQNGIASLRYDKRGVGESDGEYLSTGFHDNVDDARAALASLRSRPEVDGDRVVVIGHSEGALIAGVLASDPRLAGAVLLAGSAVNGKRVLRWQAEQIAPTLPTPVKWLMKLLRQDVVATQAKRLERLESSTDDVVRIQLVKMNAKWFREFMAFEPTDALRQAVVPILAITGSKDIQVDPDDVDRMRQVVSSPFDGHVVDDVTHLLRSETGDATVRTYKRQARRPIDQRVTRLLTDWVALLGRID</sequence>
<dbReference type="Pfam" id="PF12146">
    <property type="entry name" value="Hydrolase_4"/>
    <property type="match status" value="1"/>
</dbReference>
<evidence type="ECO:0000313" key="2">
    <source>
        <dbReference type="EMBL" id="BAN01453.1"/>
    </source>
</evidence>
<dbReference type="Proteomes" id="UP000011863">
    <property type="component" value="Chromosome"/>
</dbReference>
<dbReference type="AlphaFoldDB" id="A0A6C7E4F9"/>
<feature type="domain" description="Serine aminopeptidase S33" evidence="1">
    <location>
        <begin position="51"/>
        <end position="268"/>
    </location>
</feature>
<protein>
    <recommendedName>
        <fullName evidence="1">Serine aminopeptidase S33 domain-containing protein</fullName>
    </recommendedName>
</protein>
<gene>
    <name evidence="2" type="ORF">YM304_11390</name>
</gene>
<evidence type="ECO:0000313" key="3">
    <source>
        <dbReference type="Proteomes" id="UP000011863"/>
    </source>
</evidence>
<dbReference type="InterPro" id="IPR029058">
    <property type="entry name" value="AB_hydrolase_fold"/>
</dbReference>
<organism evidence="2 3">
    <name type="scientific">Ilumatobacter coccineus (strain NBRC 103263 / KCTC 29153 / YM16-304)</name>
    <dbReference type="NCBI Taxonomy" id="1313172"/>
    <lineage>
        <taxon>Bacteria</taxon>
        <taxon>Bacillati</taxon>
        <taxon>Actinomycetota</taxon>
        <taxon>Acidimicrobiia</taxon>
        <taxon>Acidimicrobiales</taxon>
        <taxon>Ilumatobacteraceae</taxon>
        <taxon>Ilumatobacter</taxon>
    </lineage>
</organism>
<dbReference type="InterPro" id="IPR053145">
    <property type="entry name" value="AB_hydrolase_Est10"/>
</dbReference>
<name>A0A6C7E4F9_ILUCY</name>
<dbReference type="Gene3D" id="3.40.50.1820">
    <property type="entry name" value="alpha/beta hydrolase"/>
    <property type="match status" value="1"/>
</dbReference>
<dbReference type="PANTHER" id="PTHR43265">
    <property type="entry name" value="ESTERASE ESTD"/>
    <property type="match status" value="1"/>
</dbReference>
<reference evidence="2 3" key="1">
    <citation type="journal article" date="2013" name="Int. J. Syst. Evol. Microbiol.">
        <title>Ilumatobacter nonamiense sp. nov. and Ilumatobacter coccineum sp. nov., isolated from seashore sand.</title>
        <authorList>
            <person name="Matsumoto A."/>
            <person name="Kasai H."/>
            <person name="Matsuo Y."/>
            <person name="Shizuri Y."/>
            <person name="Ichikawa N."/>
            <person name="Fujita N."/>
            <person name="Omura S."/>
            <person name="Takahashi Y."/>
        </authorList>
    </citation>
    <scope>NUCLEOTIDE SEQUENCE [LARGE SCALE GENOMIC DNA]</scope>
    <source>
        <strain evidence="3">NBRC 103263 / KCTC 29153 / YM16-304</strain>
    </source>
</reference>
<dbReference type="InterPro" id="IPR022742">
    <property type="entry name" value="Hydrolase_4"/>
</dbReference>
<accession>A0A6C7E4F9</accession>
<dbReference type="KEGG" id="aym:YM304_11390"/>
<dbReference type="SUPFAM" id="SSF53474">
    <property type="entry name" value="alpha/beta-Hydrolases"/>
    <property type="match status" value="1"/>
</dbReference>
<dbReference type="OrthoDB" id="63034at2"/>
<dbReference type="GO" id="GO:0052689">
    <property type="term" value="F:carboxylic ester hydrolase activity"/>
    <property type="evidence" value="ECO:0007669"/>
    <property type="project" value="TreeGrafter"/>
</dbReference>